<comment type="subunit">
    <text evidence="4">EntB, EntD, EntE, and EntF form a multienzyme complex called enterobactin synthase.</text>
</comment>
<feature type="binding site" evidence="13">
    <location>
        <position position="100"/>
    </location>
    <ligand>
        <name>Mg(2+)</name>
        <dbReference type="ChEBI" id="CHEBI:18420"/>
    </ligand>
</feature>
<dbReference type="GO" id="GO:0009239">
    <property type="term" value="P:enterobactin biosynthetic process"/>
    <property type="evidence" value="ECO:0007669"/>
    <property type="project" value="UniProtKB-UniPathway"/>
</dbReference>
<evidence type="ECO:0000256" key="6">
    <source>
        <dbReference type="ARBA" id="ARBA00022679"/>
    </source>
</evidence>
<gene>
    <name evidence="15" type="ORF">DL1_12530</name>
</gene>
<dbReference type="STRING" id="1185766.SAMN05216224_11524"/>
<feature type="binding site" evidence="13">
    <location>
        <position position="98"/>
    </location>
    <ligand>
        <name>Mg(2+)</name>
        <dbReference type="ChEBI" id="CHEBI:18420"/>
    </ligand>
</feature>
<dbReference type="GO" id="GO:0000287">
    <property type="term" value="F:magnesium ion binding"/>
    <property type="evidence" value="ECO:0007669"/>
    <property type="project" value="InterPro"/>
</dbReference>
<feature type="binding site" evidence="12">
    <location>
        <position position="152"/>
    </location>
    <ligand>
        <name>CoA</name>
        <dbReference type="ChEBI" id="CHEBI:57287"/>
    </ligand>
</feature>
<evidence type="ECO:0000256" key="1">
    <source>
        <dbReference type="ARBA" id="ARBA00003937"/>
    </source>
</evidence>
<evidence type="ECO:0000256" key="9">
    <source>
        <dbReference type="ARBA" id="ARBA00031996"/>
    </source>
</evidence>
<keyword evidence="13" id="KW-0479">Metal-binding</keyword>
<evidence type="ECO:0000256" key="4">
    <source>
        <dbReference type="ARBA" id="ARBA00011503"/>
    </source>
</evidence>
<dbReference type="PANTHER" id="PTHR38096:SF1">
    <property type="entry name" value="ENTEROBACTIN SYNTHASE COMPONENT D"/>
    <property type="match status" value="1"/>
</dbReference>
<comment type="catalytic activity">
    <reaction evidence="11">
        <text>apo-[peptidyl-carrier protein] + CoA = holo-[peptidyl-carrier protein] + adenosine 3',5'-bisphosphate + H(+)</text>
        <dbReference type="Rhea" id="RHEA:46228"/>
        <dbReference type="Rhea" id="RHEA-COMP:11479"/>
        <dbReference type="Rhea" id="RHEA-COMP:11480"/>
        <dbReference type="ChEBI" id="CHEBI:15378"/>
        <dbReference type="ChEBI" id="CHEBI:29999"/>
        <dbReference type="ChEBI" id="CHEBI:57287"/>
        <dbReference type="ChEBI" id="CHEBI:58343"/>
        <dbReference type="ChEBI" id="CHEBI:64479"/>
    </reaction>
</comment>
<feature type="domain" description="4'-phosphopantetheinyl transferase" evidence="14">
    <location>
        <begin position="96"/>
        <end position="173"/>
    </location>
</feature>
<evidence type="ECO:0000256" key="8">
    <source>
        <dbReference type="ARBA" id="ARBA00029894"/>
    </source>
</evidence>
<reference evidence="15 16" key="1">
    <citation type="submission" date="2014-03" db="EMBL/GenBank/DDBJ databases">
        <title>The draft genome sequence of Thioclava dalianensis DLFJ1-1.</title>
        <authorList>
            <person name="Lai Q."/>
            <person name="Shao Z."/>
        </authorList>
    </citation>
    <scope>NUCLEOTIDE SEQUENCE [LARGE SCALE GENOMIC DNA]</scope>
    <source>
        <strain evidence="15 16">DLFJ1-1</strain>
    </source>
</reference>
<feature type="binding site" evidence="12">
    <location>
        <position position="98"/>
    </location>
    <ligand>
        <name>CoA</name>
        <dbReference type="ChEBI" id="CHEBI:57287"/>
    </ligand>
</feature>
<organism evidence="15 16">
    <name type="scientific">Thioclava dalianensis</name>
    <dbReference type="NCBI Taxonomy" id="1185766"/>
    <lineage>
        <taxon>Bacteria</taxon>
        <taxon>Pseudomonadati</taxon>
        <taxon>Pseudomonadota</taxon>
        <taxon>Alphaproteobacteria</taxon>
        <taxon>Rhodobacterales</taxon>
        <taxon>Paracoccaceae</taxon>
        <taxon>Thioclava</taxon>
    </lineage>
</organism>
<keyword evidence="13" id="KW-0460">Magnesium</keyword>
<evidence type="ECO:0000313" key="15">
    <source>
        <dbReference type="EMBL" id="KEP68321.1"/>
    </source>
</evidence>
<dbReference type="InterPro" id="IPR008278">
    <property type="entry name" value="4-PPantetheinyl_Trfase_dom"/>
</dbReference>
<dbReference type="RefSeq" id="WP_051693665.1">
    <property type="nucleotide sequence ID" value="NZ_FOVB01000015.1"/>
</dbReference>
<keyword evidence="7" id="KW-0259">Enterobactin biosynthesis</keyword>
<evidence type="ECO:0000256" key="10">
    <source>
        <dbReference type="ARBA" id="ARBA00049176"/>
    </source>
</evidence>
<dbReference type="GO" id="GO:0005886">
    <property type="term" value="C:plasma membrane"/>
    <property type="evidence" value="ECO:0007669"/>
    <property type="project" value="TreeGrafter"/>
</dbReference>
<accession>A0A074T967</accession>
<comment type="similarity">
    <text evidence="3">Belongs to the P-Pant transferase superfamily. EntD family.</text>
</comment>
<evidence type="ECO:0000313" key="16">
    <source>
        <dbReference type="Proteomes" id="UP000027725"/>
    </source>
</evidence>
<dbReference type="UniPathway" id="UPA00017"/>
<comment type="catalytic activity">
    <reaction evidence="10">
        <text>apo-[aryl-carrier protein] + CoA = holo-[aryl-carrier protein] + adenosine 3',5'-bisphosphate + H(+)</text>
        <dbReference type="Rhea" id="RHEA:48404"/>
        <dbReference type="Rhea" id="RHEA-COMP:15903"/>
        <dbReference type="Rhea" id="RHEA-COMP:17557"/>
        <dbReference type="ChEBI" id="CHEBI:15378"/>
        <dbReference type="ChEBI" id="CHEBI:29999"/>
        <dbReference type="ChEBI" id="CHEBI:57287"/>
        <dbReference type="ChEBI" id="CHEBI:58343"/>
        <dbReference type="ChEBI" id="CHEBI:64479"/>
    </reaction>
</comment>
<evidence type="ECO:0000256" key="13">
    <source>
        <dbReference type="PIRSR" id="PIRSR603542-2"/>
    </source>
</evidence>
<feature type="binding site" evidence="12">
    <location>
        <begin position="77"/>
        <end position="78"/>
    </location>
    <ligand>
        <name>CoA</name>
        <dbReference type="ChEBI" id="CHEBI:57287"/>
    </ligand>
</feature>
<evidence type="ECO:0000256" key="7">
    <source>
        <dbReference type="ARBA" id="ARBA00023191"/>
    </source>
</evidence>
<comment type="caution">
    <text evidence="15">The sequence shown here is derived from an EMBL/GenBank/DDBJ whole genome shotgun (WGS) entry which is preliminary data.</text>
</comment>
<dbReference type="InterPro" id="IPR003542">
    <property type="entry name" value="Enbac_synth_compD-like"/>
</dbReference>
<evidence type="ECO:0000259" key="14">
    <source>
        <dbReference type="Pfam" id="PF01648"/>
    </source>
</evidence>
<evidence type="ECO:0000256" key="12">
    <source>
        <dbReference type="PIRSR" id="PIRSR603542-1"/>
    </source>
</evidence>
<dbReference type="GO" id="GO:0008897">
    <property type="term" value="F:holo-[acyl-carrier-protein] synthase activity"/>
    <property type="evidence" value="ECO:0007669"/>
    <property type="project" value="InterPro"/>
</dbReference>
<evidence type="ECO:0000256" key="11">
    <source>
        <dbReference type="ARBA" id="ARBA00049191"/>
    </source>
</evidence>
<dbReference type="EMBL" id="JHEH01000037">
    <property type="protein sequence ID" value="KEP68321.1"/>
    <property type="molecule type" value="Genomic_DNA"/>
</dbReference>
<evidence type="ECO:0000256" key="3">
    <source>
        <dbReference type="ARBA" id="ARBA00008342"/>
    </source>
</evidence>
<dbReference type="SUPFAM" id="SSF56214">
    <property type="entry name" value="4'-phosphopantetheinyl transferase"/>
    <property type="match status" value="1"/>
</dbReference>
<feature type="binding site" evidence="12">
    <location>
        <position position="148"/>
    </location>
    <ligand>
        <name>CoA</name>
        <dbReference type="ChEBI" id="CHEBI:57287"/>
    </ligand>
</feature>
<dbReference type="Proteomes" id="UP000027725">
    <property type="component" value="Unassembled WGS sequence"/>
</dbReference>
<comment type="cofactor">
    <cofactor evidence="13">
        <name>Mg(2+)</name>
        <dbReference type="ChEBI" id="CHEBI:18420"/>
    </cofactor>
</comment>
<proteinExistence type="inferred from homology"/>
<evidence type="ECO:0000256" key="5">
    <source>
        <dbReference type="ARBA" id="ARBA00019087"/>
    </source>
</evidence>
<dbReference type="AlphaFoldDB" id="A0A074T967"/>
<evidence type="ECO:0000256" key="2">
    <source>
        <dbReference type="ARBA" id="ARBA00004993"/>
    </source>
</evidence>
<dbReference type="GO" id="GO:0009366">
    <property type="term" value="C:enterobactin synthetase complex"/>
    <property type="evidence" value="ECO:0007669"/>
    <property type="project" value="InterPro"/>
</dbReference>
<dbReference type="OrthoDB" id="8210607at2"/>
<sequence length="213" mass="23108">MRLPARNATELHWLSEETLIMAGHGGGPRAIRSGVLLEEAQRHLGLRPLPAPHRKVDATGRPAGMRDWPAGQSGSFSHWGDYTLCLLHRGTGLHWGVDLEEIPDAQTTQEILSIALDQNERDLLSQTRCGIGSEGLARRAVSVFSAKESFYKAAYPKVGTFFGFDALRLAASPTPTHLQFTVVRSLTTSLPAGKPVSIGCRATARAVISWCSL</sequence>
<comment type="function">
    <text evidence="1">Involved in the biosynthesis of the siderophore enterobactin (enterochelin), which is a macrocyclic trimeric lactone of N-(2,3-dihydroxybenzoyl)-serine. The serine trilactone serves as a scaffolding for the three catechol functionalities that provide hexadentate coordination for the tightly ligated iron(2+) atoms. Plays an essential role in the assembly of the enterobactin by catalyzing the transfer of the 4'-phosphopantetheine (Ppant) moiety from coenzyme A to the apo-domains of both EntB (ArCP domain) and EntF (PCP domain) to yield their holo-forms which make them competent for the activation of 2,3-dihydroxybenzoate (DHB) and L-serine, respectively.</text>
</comment>
<dbReference type="eggNOG" id="COG2977">
    <property type="taxonomic scope" value="Bacteria"/>
</dbReference>
<dbReference type="PANTHER" id="PTHR38096">
    <property type="entry name" value="ENTEROBACTIN SYNTHASE COMPONENT D"/>
    <property type="match status" value="1"/>
</dbReference>
<dbReference type="InterPro" id="IPR037143">
    <property type="entry name" value="4-PPantetheinyl_Trfase_dom_sf"/>
</dbReference>
<keyword evidence="6" id="KW-0808">Transferase</keyword>
<comment type="pathway">
    <text evidence="2">Siderophore biosynthesis; enterobactin biosynthesis.</text>
</comment>
<keyword evidence="16" id="KW-1185">Reference proteome</keyword>
<protein>
    <recommendedName>
        <fullName evidence="5">Enterobactin synthase component D</fullName>
    </recommendedName>
    <alternativeName>
        <fullName evidence="8">4'-phosphopantetheinyl transferase EntD</fullName>
    </alternativeName>
    <alternativeName>
        <fullName evidence="9">Enterochelin synthase D</fullName>
    </alternativeName>
</protein>
<name>A0A074T967_9RHOB</name>
<dbReference type="Pfam" id="PF01648">
    <property type="entry name" value="ACPS"/>
    <property type="match status" value="1"/>
</dbReference>